<accession>A0A094ZE89</accession>
<protein>
    <submittedName>
        <fullName evidence="5">Aldehyde dehydrogenase</fullName>
    </submittedName>
</protein>
<dbReference type="SUPFAM" id="SSF53720">
    <property type="entry name" value="ALDH-like"/>
    <property type="match status" value="1"/>
</dbReference>
<keyword evidence="6" id="KW-1185">Reference proteome</keyword>
<dbReference type="Pfam" id="PF00171">
    <property type="entry name" value="Aldedh"/>
    <property type="match status" value="1"/>
</dbReference>
<evidence type="ECO:0000256" key="2">
    <source>
        <dbReference type="ARBA" id="ARBA00023002"/>
    </source>
</evidence>
<comment type="caution">
    <text evidence="5">The sequence shown here is derived from an EMBL/GenBank/DDBJ whole genome shotgun (WGS) entry which is preliminary data.</text>
</comment>
<dbReference type="InterPro" id="IPR016161">
    <property type="entry name" value="Ald_DH/histidinol_DH"/>
</dbReference>
<name>A0A094ZE89_9PROT</name>
<comment type="similarity">
    <text evidence="1">Belongs to the aldehyde dehydrogenase family.</text>
</comment>
<keyword evidence="2" id="KW-0560">Oxidoreductase</keyword>
<evidence type="ECO:0000313" key="5">
    <source>
        <dbReference type="EMBL" id="KGB20941.1"/>
    </source>
</evidence>
<dbReference type="STRING" id="104102.AtDm6_3306"/>
<proteinExistence type="inferred from homology"/>
<dbReference type="AlphaFoldDB" id="A0A094ZE89"/>
<organism evidence="5 6">
    <name type="scientific">Acetobacter tropicalis</name>
    <dbReference type="NCBI Taxonomy" id="104102"/>
    <lineage>
        <taxon>Bacteria</taxon>
        <taxon>Pseudomonadati</taxon>
        <taxon>Pseudomonadota</taxon>
        <taxon>Alphaproteobacteria</taxon>
        <taxon>Acetobacterales</taxon>
        <taxon>Acetobacteraceae</taxon>
        <taxon>Acetobacter</taxon>
    </lineage>
</organism>
<dbReference type="GO" id="GO:0006081">
    <property type="term" value="P:aldehyde metabolic process"/>
    <property type="evidence" value="ECO:0007669"/>
    <property type="project" value="InterPro"/>
</dbReference>
<dbReference type="PANTHER" id="PTHR43570">
    <property type="entry name" value="ALDEHYDE DEHYDROGENASE"/>
    <property type="match status" value="1"/>
</dbReference>
<dbReference type="PATRIC" id="fig|104102.7.peg.3261"/>
<dbReference type="InterPro" id="IPR016162">
    <property type="entry name" value="Ald_DH_N"/>
</dbReference>
<evidence type="ECO:0000256" key="3">
    <source>
        <dbReference type="ARBA" id="ARBA00023027"/>
    </source>
</evidence>
<sequence>MDLRPARCRQCADGNRAMLKPSELTPATSAVITQIVQAVFTPEQFSVVMGDAETGAAFTALPFDHILFTGSTAVGKKLPRRPPKILRRLHLNWAANLPW</sequence>
<evidence type="ECO:0000259" key="4">
    <source>
        <dbReference type="Pfam" id="PF00171"/>
    </source>
</evidence>
<reference evidence="5 6" key="1">
    <citation type="submission" date="2014-06" db="EMBL/GenBank/DDBJ databases">
        <title>Functional and comparative genomic analyses of the Drosophila gut microbiota identify candidate symbiosis factors.</title>
        <authorList>
            <person name="Newell P.D."/>
            <person name="Chaston J.M."/>
            <person name="Douglas A.E."/>
        </authorList>
    </citation>
    <scope>NUCLEOTIDE SEQUENCE [LARGE SCALE GENOMIC DNA]</scope>
    <source>
        <strain evidence="5 6">DmCS_006</strain>
    </source>
</reference>
<evidence type="ECO:0000313" key="6">
    <source>
        <dbReference type="Proteomes" id="UP000029448"/>
    </source>
</evidence>
<keyword evidence="3" id="KW-0520">NAD</keyword>
<evidence type="ECO:0000256" key="1">
    <source>
        <dbReference type="ARBA" id="ARBA00009986"/>
    </source>
</evidence>
<dbReference type="Proteomes" id="UP000029448">
    <property type="component" value="Unassembled WGS sequence"/>
</dbReference>
<dbReference type="GO" id="GO:0005737">
    <property type="term" value="C:cytoplasm"/>
    <property type="evidence" value="ECO:0007669"/>
    <property type="project" value="TreeGrafter"/>
</dbReference>
<dbReference type="InterPro" id="IPR012394">
    <property type="entry name" value="Aldehyde_DH_NAD(P)"/>
</dbReference>
<gene>
    <name evidence="5" type="ORF">AtDm6_3306</name>
</gene>
<dbReference type="PANTHER" id="PTHR43570:SF20">
    <property type="entry name" value="ALDEHYDE DEHYDROGENASE ALDX-RELATED"/>
    <property type="match status" value="1"/>
</dbReference>
<dbReference type="GO" id="GO:0004029">
    <property type="term" value="F:aldehyde dehydrogenase (NAD+) activity"/>
    <property type="evidence" value="ECO:0007669"/>
    <property type="project" value="TreeGrafter"/>
</dbReference>
<dbReference type="InterPro" id="IPR015590">
    <property type="entry name" value="Aldehyde_DH_dom"/>
</dbReference>
<feature type="domain" description="Aldehyde dehydrogenase" evidence="4">
    <location>
        <begin position="12"/>
        <end position="95"/>
    </location>
</feature>
<dbReference type="Gene3D" id="3.40.605.10">
    <property type="entry name" value="Aldehyde Dehydrogenase, Chain A, domain 1"/>
    <property type="match status" value="1"/>
</dbReference>
<dbReference type="EMBL" id="JOKM01000106">
    <property type="protein sequence ID" value="KGB20941.1"/>
    <property type="molecule type" value="Genomic_DNA"/>
</dbReference>